<dbReference type="Pfam" id="PF05694">
    <property type="entry name" value="SBP56"/>
    <property type="match status" value="1"/>
</dbReference>
<evidence type="ECO:0000256" key="2">
    <source>
        <dbReference type="ARBA" id="ARBA00023266"/>
    </source>
</evidence>
<organism evidence="4 5">
    <name type="scientific">Chlorella sorokiniana</name>
    <name type="common">Freshwater green alga</name>
    <dbReference type="NCBI Taxonomy" id="3076"/>
    <lineage>
        <taxon>Eukaryota</taxon>
        <taxon>Viridiplantae</taxon>
        <taxon>Chlorophyta</taxon>
        <taxon>core chlorophytes</taxon>
        <taxon>Trebouxiophyceae</taxon>
        <taxon>Chlorellales</taxon>
        <taxon>Chlorellaceae</taxon>
        <taxon>Chlorella clade</taxon>
        <taxon>Chlorella</taxon>
    </lineage>
</organism>
<protein>
    <submittedName>
        <fullName evidence="4">Selenium binding</fullName>
    </submittedName>
</protein>
<keyword evidence="2" id="KW-0711">Selenium</keyword>
<evidence type="ECO:0000313" key="5">
    <source>
        <dbReference type="Proteomes" id="UP000239899"/>
    </source>
</evidence>
<dbReference type="PANTHER" id="PTHR23300">
    <property type="entry name" value="METHANETHIOL OXIDASE"/>
    <property type="match status" value="1"/>
</dbReference>
<comment type="caution">
    <text evidence="4">The sequence shown here is derived from an EMBL/GenBank/DDBJ whole genome shotgun (WGS) entry which is preliminary data.</text>
</comment>
<dbReference type="SUPFAM" id="SSF75011">
    <property type="entry name" value="3-carboxy-cis,cis-mucoante lactonizing enzyme"/>
    <property type="match status" value="1"/>
</dbReference>
<dbReference type="InterPro" id="IPR008826">
    <property type="entry name" value="Se-bd"/>
</dbReference>
<evidence type="ECO:0000256" key="1">
    <source>
        <dbReference type="ARBA" id="ARBA00005606"/>
    </source>
</evidence>
<dbReference type="AlphaFoldDB" id="A0A2P6TUH8"/>
<evidence type="ECO:0000313" key="4">
    <source>
        <dbReference type="EMBL" id="PRW57686.1"/>
    </source>
</evidence>
<name>A0A2P6TUH8_CHLSO</name>
<dbReference type="Proteomes" id="UP000239899">
    <property type="component" value="Unassembled WGS sequence"/>
</dbReference>
<dbReference type="PANTHER" id="PTHR23300:SF0">
    <property type="entry name" value="METHANETHIOL OXIDASE"/>
    <property type="match status" value="1"/>
</dbReference>
<keyword evidence="5" id="KW-1185">Reference proteome</keyword>
<dbReference type="EMBL" id="LHPG02000006">
    <property type="protein sequence ID" value="PRW57686.1"/>
    <property type="molecule type" value="Genomic_DNA"/>
</dbReference>
<dbReference type="GO" id="GO:0008430">
    <property type="term" value="F:selenium binding"/>
    <property type="evidence" value="ECO:0007669"/>
    <property type="project" value="InterPro"/>
</dbReference>
<comment type="similarity">
    <text evidence="1">Belongs to the selenium-binding protein family.</text>
</comment>
<gene>
    <name evidence="4" type="ORF">C2E21_3409</name>
</gene>
<reference evidence="4 5" key="1">
    <citation type="journal article" date="2018" name="Plant J.">
        <title>Genome sequences of Chlorella sorokiniana UTEX 1602 and Micractinium conductrix SAG 241.80: implications to maltose excretion by a green alga.</title>
        <authorList>
            <person name="Arriola M.B."/>
            <person name="Velmurugan N."/>
            <person name="Zhang Y."/>
            <person name="Plunkett M.H."/>
            <person name="Hondzo H."/>
            <person name="Barney B.M."/>
        </authorList>
    </citation>
    <scope>NUCLEOTIDE SEQUENCE [LARGE SCALE GENOMIC DNA]</scope>
    <source>
        <strain evidence="5">UTEX 1602</strain>
    </source>
</reference>
<accession>A0A2P6TUH8</accession>
<sequence length="892" mass="97345">MASECCHKKSCTGAAGPGYPTPLDAVRNGPRETIVYVPAIVPDKSRPDYLATVDVDPASDTYQQVIHRTPVPNLGDELHHTSWNACASCFADPTKRRAYLVAPGLSSGRVYAFDVTTDPRKPALHKVVEPDEIQAKTGGLSFLHTSHCLGIGDVMISGLGDAKDGKARGGFVLLDHETFEVKGSWEKLGAEETIDYGYDFWYQPHFDVLVSTEWGAPSVIFNGFDPSQVPTHYGDTLYFWSFKDRTLKQKIKLGAEGLIPLETRFLHNPWQPHGFVGAALSSNVIHFTKGTNGDSDKWVHDVAIKQEWVKVEGWALPELPPLITDILISLDDKFLFFSNWLRGDIVQYDISEVANGSNAKFVSRVWIGGSIHKGTGVKVLGGLPEDSPEQPEQPTAKGVPIRGGPQMLQLSLDGKRLYVTTSLFSPWDKQFYPELAEKGAQLLKIDVTPEGLKLDQDFLVDFGNEPEGPVLAHEVRYPGGDSSSDIWIVQTDPEHDEKLAAAQLDQRLLSAAMQQMVAVRGSGGNRLSDAACFQRLLELALPRLGSFDAFGLCIVVRSAARLGAKLTAAELQAWSEAAERLIASFNPQDLANSLYSIGLLCLRLGRPVRDSFCAAVRQRCGRMYPQEQANTLLGLAYQFGNRHRDQVPPGEVEAAAVAVLQAAEWNFEAMSHQELANTAWAFSKLATRSACEACSPELEALFSAAAELAASLLPQELSNLLLAQANLALFHPRALAALAAAAARRAARLEEQHLDNVLLAIAHLLHHMPPAAHQQRSAAPGGTSQLQRCVDLDDVATLQQELLHRLGTACSAAPWSCGTLPWLHWRAGVEHCSEFTPEGRHHSIDLLCLESTSQSRWMDHTTSQPPRCAASTGRWATPLLATACCAARAGRC</sequence>
<dbReference type="OrthoDB" id="10252446at2759"/>
<proteinExistence type="inferred from homology"/>
<feature type="region of interest" description="Disordered" evidence="3">
    <location>
        <begin position="382"/>
        <end position="401"/>
    </location>
</feature>
<dbReference type="STRING" id="3076.A0A2P6TUH8"/>
<evidence type="ECO:0000256" key="3">
    <source>
        <dbReference type="SAM" id="MobiDB-lite"/>
    </source>
</evidence>